<dbReference type="InterPro" id="IPR022398">
    <property type="entry name" value="Peptidase_S8_His-AS"/>
</dbReference>
<dbReference type="CDD" id="cd07487">
    <property type="entry name" value="Peptidases_S8_1"/>
    <property type="match status" value="1"/>
</dbReference>
<evidence type="ECO:0000313" key="10">
    <source>
        <dbReference type="Proteomes" id="UP000241048"/>
    </source>
</evidence>
<evidence type="ECO:0000256" key="6">
    <source>
        <dbReference type="PROSITE-ProRule" id="PRU01240"/>
    </source>
</evidence>
<dbReference type="PANTHER" id="PTHR43806:SF65">
    <property type="entry name" value="SERINE PROTEASE APRX"/>
    <property type="match status" value="1"/>
</dbReference>
<dbReference type="PRINTS" id="PR00723">
    <property type="entry name" value="SUBTILISIN"/>
</dbReference>
<evidence type="ECO:0000259" key="8">
    <source>
        <dbReference type="Pfam" id="PF00082"/>
    </source>
</evidence>
<evidence type="ECO:0000256" key="1">
    <source>
        <dbReference type="ARBA" id="ARBA00011073"/>
    </source>
</evidence>
<dbReference type="PANTHER" id="PTHR43806">
    <property type="entry name" value="PEPTIDASE S8"/>
    <property type="match status" value="1"/>
</dbReference>
<dbReference type="GO" id="GO:0006508">
    <property type="term" value="P:proteolysis"/>
    <property type="evidence" value="ECO:0007669"/>
    <property type="project" value="UniProtKB-KW"/>
</dbReference>
<dbReference type="Proteomes" id="UP000241048">
    <property type="component" value="Unassembled WGS sequence"/>
</dbReference>
<comment type="caution">
    <text evidence="9">The sequence shown here is derived from an EMBL/GenBank/DDBJ whole genome shotgun (WGS) entry which is preliminary data.</text>
</comment>
<gene>
    <name evidence="9" type="ORF">C7U56_04760</name>
</gene>
<dbReference type="SUPFAM" id="SSF52743">
    <property type="entry name" value="Subtilisin-like"/>
    <property type="match status" value="1"/>
</dbReference>
<dbReference type="EMBL" id="PYLO01000001">
    <property type="protein sequence ID" value="PST39216.1"/>
    <property type="molecule type" value="Genomic_DNA"/>
</dbReference>
<dbReference type="Pfam" id="PF00082">
    <property type="entry name" value="Peptidase_S8"/>
    <property type="match status" value="1"/>
</dbReference>
<dbReference type="InterPro" id="IPR050131">
    <property type="entry name" value="Peptidase_S8_subtilisin-like"/>
</dbReference>
<reference evidence="9 10" key="1">
    <citation type="submission" date="2018-03" db="EMBL/GenBank/DDBJ databases">
        <title>Lachnoclostridium SNUG30386 gen.nov., sp.nov., isolated from human faeces.</title>
        <authorList>
            <person name="Seo B."/>
            <person name="Jeon K."/>
            <person name="Ko G."/>
        </authorList>
    </citation>
    <scope>NUCLEOTIDE SEQUENCE [LARGE SCALE GENOMIC DNA]</scope>
    <source>
        <strain evidence="9 10">SNUG30386</strain>
    </source>
</reference>
<sequence>MNRAREWIHCNEAYRRGLTGKGVGVAILDTGVFLHPDLENCVYGFRDFLKKKQQPYDDNGHGTHVAGMIAGSGTASAGRYQGVAPGAQLVCLKVLDQRGNGYVSDVLAGLRWVRQNGSQYGIRIINISVGSFTPKGMSEDSALVRGVDAAWDAGYVVVVAAGNNGPAAHTITTPGISRKVITVGCADDDREVEVAGNRMVDYSGRGPTDACICKPDIVAPGSRIVSCNLRRNGYRFKSGTSMSTPLVAGAAALLLEQNPDMTNRDVKLRFKERAVDLELPRNQQGWGALDIGRLLE</sequence>
<dbReference type="RefSeq" id="WP_107000343.1">
    <property type="nucleotide sequence ID" value="NZ_PYLO01000001.1"/>
</dbReference>
<evidence type="ECO:0000256" key="2">
    <source>
        <dbReference type="ARBA" id="ARBA00022670"/>
    </source>
</evidence>
<keyword evidence="2 6" id="KW-0645">Protease</keyword>
<comment type="similarity">
    <text evidence="1 6 7">Belongs to the peptidase S8 family.</text>
</comment>
<dbReference type="AlphaFoldDB" id="A0A2T3FV99"/>
<evidence type="ECO:0000256" key="5">
    <source>
        <dbReference type="PIRSR" id="PIRSR615500-1"/>
    </source>
</evidence>
<dbReference type="PROSITE" id="PS00138">
    <property type="entry name" value="SUBTILASE_SER"/>
    <property type="match status" value="1"/>
</dbReference>
<dbReference type="PROSITE" id="PS51892">
    <property type="entry name" value="SUBTILASE"/>
    <property type="match status" value="1"/>
</dbReference>
<dbReference type="InterPro" id="IPR023827">
    <property type="entry name" value="Peptidase_S8_Asp-AS"/>
</dbReference>
<keyword evidence="10" id="KW-1185">Reference proteome</keyword>
<proteinExistence type="inferred from homology"/>
<evidence type="ECO:0000256" key="7">
    <source>
        <dbReference type="RuleBase" id="RU003355"/>
    </source>
</evidence>
<accession>A0A2T3FV99</accession>
<name>A0A2T3FV99_9CLOT</name>
<feature type="active site" description="Charge relay system" evidence="5 6">
    <location>
        <position position="241"/>
    </location>
</feature>
<dbReference type="InterPro" id="IPR036852">
    <property type="entry name" value="Peptidase_S8/S53_dom_sf"/>
</dbReference>
<dbReference type="InterPro" id="IPR000209">
    <property type="entry name" value="Peptidase_S8/S53_dom"/>
</dbReference>
<dbReference type="Gene3D" id="3.40.50.200">
    <property type="entry name" value="Peptidase S8/S53 domain"/>
    <property type="match status" value="1"/>
</dbReference>
<evidence type="ECO:0000256" key="3">
    <source>
        <dbReference type="ARBA" id="ARBA00022801"/>
    </source>
</evidence>
<feature type="domain" description="Peptidase S8/S53" evidence="8">
    <location>
        <begin position="20"/>
        <end position="287"/>
    </location>
</feature>
<evidence type="ECO:0000313" key="9">
    <source>
        <dbReference type="EMBL" id="PST39216.1"/>
    </source>
</evidence>
<evidence type="ECO:0000256" key="4">
    <source>
        <dbReference type="ARBA" id="ARBA00022825"/>
    </source>
</evidence>
<keyword evidence="3 6" id="KW-0378">Hydrolase</keyword>
<protein>
    <submittedName>
        <fullName evidence="9">Peptidase S8</fullName>
    </submittedName>
</protein>
<dbReference type="InterPro" id="IPR023828">
    <property type="entry name" value="Peptidase_S8_Ser-AS"/>
</dbReference>
<dbReference type="PROSITE" id="PS00136">
    <property type="entry name" value="SUBTILASE_ASP"/>
    <property type="match status" value="1"/>
</dbReference>
<keyword evidence="4 6" id="KW-0720">Serine protease</keyword>
<feature type="active site" description="Charge relay system" evidence="5 6">
    <location>
        <position position="29"/>
    </location>
</feature>
<dbReference type="PROSITE" id="PS00137">
    <property type="entry name" value="SUBTILASE_HIS"/>
    <property type="match status" value="1"/>
</dbReference>
<dbReference type="GO" id="GO:0004252">
    <property type="term" value="F:serine-type endopeptidase activity"/>
    <property type="evidence" value="ECO:0007669"/>
    <property type="project" value="UniProtKB-UniRule"/>
</dbReference>
<feature type="active site" description="Charge relay system" evidence="5 6">
    <location>
        <position position="61"/>
    </location>
</feature>
<organism evidence="9 10">
    <name type="scientific">Clostridium fessum</name>
    <dbReference type="NCBI Taxonomy" id="2126740"/>
    <lineage>
        <taxon>Bacteria</taxon>
        <taxon>Bacillati</taxon>
        <taxon>Bacillota</taxon>
        <taxon>Clostridia</taxon>
        <taxon>Eubacteriales</taxon>
        <taxon>Clostridiaceae</taxon>
        <taxon>Clostridium</taxon>
    </lineage>
</organism>
<dbReference type="InterPro" id="IPR015500">
    <property type="entry name" value="Peptidase_S8_subtilisin-rel"/>
</dbReference>